<accession>A0A1F7RYT7</accession>
<proteinExistence type="predicted"/>
<dbReference type="SUPFAM" id="SSF56601">
    <property type="entry name" value="beta-lactamase/transpeptidase-like"/>
    <property type="match status" value="1"/>
</dbReference>
<organism evidence="4 5">
    <name type="scientific">Candidatus Schekmanbacteria bacterium RBG_13_48_7</name>
    <dbReference type="NCBI Taxonomy" id="1817878"/>
    <lineage>
        <taxon>Bacteria</taxon>
        <taxon>Candidatus Schekmaniibacteriota</taxon>
    </lineage>
</organism>
<evidence type="ECO:0000313" key="5">
    <source>
        <dbReference type="Proteomes" id="UP000179266"/>
    </source>
</evidence>
<feature type="domain" description="Penicillin-binding C-terminal" evidence="3">
    <location>
        <begin position="219"/>
        <end position="288"/>
    </location>
</feature>
<evidence type="ECO:0000259" key="3">
    <source>
        <dbReference type="Pfam" id="PF06832"/>
    </source>
</evidence>
<dbReference type="InterPro" id="IPR009647">
    <property type="entry name" value="PBP_C"/>
</dbReference>
<evidence type="ECO:0000256" key="1">
    <source>
        <dbReference type="ARBA" id="ARBA00022676"/>
    </source>
</evidence>
<name>A0A1F7RYT7_9BACT</name>
<dbReference type="PANTHER" id="PTHR32282:SF15">
    <property type="entry name" value="PENICILLIN-BINDING PROTEIN 1C"/>
    <property type="match status" value="1"/>
</dbReference>
<dbReference type="GO" id="GO:0030288">
    <property type="term" value="C:outer membrane-bounded periplasmic space"/>
    <property type="evidence" value="ECO:0007669"/>
    <property type="project" value="TreeGrafter"/>
</dbReference>
<dbReference type="PANTHER" id="PTHR32282">
    <property type="entry name" value="BINDING PROTEIN TRANSPEPTIDASE, PUTATIVE-RELATED"/>
    <property type="match status" value="1"/>
</dbReference>
<keyword evidence="1" id="KW-0328">Glycosyltransferase</keyword>
<comment type="caution">
    <text evidence="4">The sequence shown here is derived from an EMBL/GenBank/DDBJ whole genome shotgun (WGS) entry which is preliminary data.</text>
</comment>
<dbReference type="Proteomes" id="UP000179266">
    <property type="component" value="Unassembled WGS sequence"/>
</dbReference>
<dbReference type="AlphaFoldDB" id="A0A1F7RYT7"/>
<keyword evidence="2" id="KW-0808">Transferase</keyword>
<dbReference type="EMBL" id="MGDD01000117">
    <property type="protein sequence ID" value="OGL46709.1"/>
    <property type="molecule type" value="Genomic_DNA"/>
</dbReference>
<dbReference type="GO" id="GO:0009252">
    <property type="term" value="P:peptidoglycan biosynthetic process"/>
    <property type="evidence" value="ECO:0007669"/>
    <property type="project" value="TreeGrafter"/>
</dbReference>
<dbReference type="InterPro" id="IPR050396">
    <property type="entry name" value="Glycosyltr_51/Transpeptidase"/>
</dbReference>
<dbReference type="Pfam" id="PF06832">
    <property type="entry name" value="BiPBP_C"/>
    <property type="match status" value="1"/>
</dbReference>
<evidence type="ECO:0000256" key="2">
    <source>
        <dbReference type="ARBA" id="ARBA00022679"/>
    </source>
</evidence>
<sequence length="301" mass="33356">MKLSFSFPVAFKTGTSTRYRDCWIVGYTKEYTVGVWAGNFDGSPTNNQSGASTSGLIFRDIINFLYRNSSPAPFIKPPNIQTVSVCAFSGMKPTHFCPTLKQELFIAGTEPVTPCSIHLKNQPVHYLDTTYVTWLYEKTLTNTNGSYLLKGFNEDLDSVFEMPLNPSKPDSGNAVQVHSATLPVKHAKTYNIPETSPAKVIVGSSTDSSQILTGHVFNRLEITNPIDGDRFVLHPEYPDQAIQLSIMLQQPVDNITWFVDGMEYSKSAPPYEVFWTVEKGQHTITAVASGIHADSVTIMVD</sequence>
<protein>
    <recommendedName>
        <fullName evidence="3">Penicillin-binding C-terminal domain-containing protein</fullName>
    </recommendedName>
</protein>
<gene>
    <name evidence="4" type="ORF">A2161_22395</name>
</gene>
<dbReference type="InterPro" id="IPR012338">
    <property type="entry name" value="Beta-lactam/transpept-like"/>
</dbReference>
<reference evidence="4 5" key="1">
    <citation type="journal article" date="2016" name="Nat. Commun.">
        <title>Thousands of microbial genomes shed light on interconnected biogeochemical processes in an aquifer system.</title>
        <authorList>
            <person name="Anantharaman K."/>
            <person name="Brown C.T."/>
            <person name="Hug L.A."/>
            <person name="Sharon I."/>
            <person name="Castelle C.J."/>
            <person name="Probst A.J."/>
            <person name="Thomas B.C."/>
            <person name="Singh A."/>
            <person name="Wilkins M.J."/>
            <person name="Karaoz U."/>
            <person name="Brodie E.L."/>
            <person name="Williams K.H."/>
            <person name="Hubbard S.S."/>
            <person name="Banfield J.F."/>
        </authorList>
    </citation>
    <scope>NUCLEOTIDE SEQUENCE [LARGE SCALE GENOMIC DNA]</scope>
</reference>
<evidence type="ECO:0000313" key="4">
    <source>
        <dbReference type="EMBL" id="OGL46709.1"/>
    </source>
</evidence>
<dbReference type="GO" id="GO:0008955">
    <property type="term" value="F:peptidoglycan glycosyltransferase activity"/>
    <property type="evidence" value="ECO:0007669"/>
    <property type="project" value="TreeGrafter"/>
</dbReference>
<dbReference type="Gene3D" id="3.40.710.10">
    <property type="entry name" value="DD-peptidase/beta-lactamase superfamily"/>
    <property type="match status" value="1"/>
</dbReference>